<dbReference type="Pfam" id="PF10135">
    <property type="entry name" value="Rod-binding"/>
    <property type="match status" value="1"/>
</dbReference>
<dbReference type="EMBL" id="JACYXI010000001">
    <property type="protein sequence ID" value="MBD8890422.1"/>
    <property type="molecule type" value="Genomic_DNA"/>
</dbReference>
<protein>
    <submittedName>
        <fullName evidence="3">Rod-binding protein</fullName>
    </submittedName>
</protein>
<proteinExistence type="predicted"/>
<accession>A0ABR9CHW0</accession>
<feature type="region of interest" description="Disordered" evidence="1">
    <location>
        <begin position="1"/>
        <end position="32"/>
    </location>
</feature>
<comment type="caution">
    <text evidence="3">The sequence shown here is derived from an EMBL/GenBank/DDBJ whole genome shotgun (WGS) entry which is preliminary data.</text>
</comment>
<sequence length="102" mass="10790">MYDTVTSGSSATPLPSLNNFSKQDKAGAHETAQQFEASFLRNMLEPMFTDMGEGGTWGGGTGSDAWRGMLIDEYANSIAKAGGIGIAGAVERELLAIQENSR</sequence>
<evidence type="ECO:0000256" key="1">
    <source>
        <dbReference type="SAM" id="MobiDB-lite"/>
    </source>
</evidence>
<gene>
    <name evidence="3" type="ORF">IG616_02600</name>
</gene>
<reference evidence="3 4" key="2">
    <citation type="journal article" date="2021" name="Int. J. Syst. Evol. Microbiol.">
        <title>Roseibium litorale sp. nov., isolated from a tidal flat sediment and proposal for the reclassification of Labrenzia polysiphoniae as Roseibium polysiphoniae comb. nov.</title>
        <authorList>
            <person name="Liu Y."/>
            <person name="Pei T."/>
            <person name="Du J."/>
            <person name="Chao M."/>
            <person name="Deng M.R."/>
            <person name="Zhu H."/>
        </authorList>
    </citation>
    <scope>NUCLEOTIDE SEQUENCE [LARGE SCALE GENOMIC DNA]</scope>
    <source>
        <strain evidence="3 4">4C16A</strain>
    </source>
</reference>
<dbReference type="Proteomes" id="UP000632063">
    <property type="component" value="Unassembled WGS sequence"/>
</dbReference>
<name>A0ABR9CHW0_9HYPH</name>
<dbReference type="InterPro" id="IPR019301">
    <property type="entry name" value="Flagellar_prot_FlgJ_N"/>
</dbReference>
<feature type="compositionally biased region" description="Polar residues" evidence="1">
    <location>
        <begin position="1"/>
        <end position="21"/>
    </location>
</feature>
<feature type="domain" description="Flagellar protein FlgJ N-terminal" evidence="2">
    <location>
        <begin position="51"/>
        <end position="92"/>
    </location>
</feature>
<evidence type="ECO:0000313" key="4">
    <source>
        <dbReference type="Proteomes" id="UP000632063"/>
    </source>
</evidence>
<organism evidence="3 4">
    <name type="scientific">Roseibium litorale</name>
    <dbReference type="NCBI Taxonomy" id="2803841"/>
    <lineage>
        <taxon>Bacteria</taxon>
        <taxon>Pseudomonadati</taxon>
        <taxon>Pseudomonadota</taxon>
        <taxon>Alphaproteobacteria</taxon>
        <taxon>Hyphomicrobiales</taxon>
        <taxon>Stappiaceae</taxon>
        <taxon>Roseibium</taxon>
    </lineage>
</organism>
<reference evidence="4" key="1">
    <citation type="submission" date="2020-09" db="EMBL/GenBank/DDBJ databases">
        <title>The genome sequence of strain Labrenzia suaedae 4C16A.</title>
        <authorList>
            <person name="Liu Y."/>
        </authorList>
    </citation>
    <scope>NUCLEOTIDE SEQUENCE [LARGE SCALE GENOMIC DNA]</scope>
    <source>
        <strain evidence="4">4C16A</strain>
    </source>
</reference>
<evidence type="ECO:0000313" key="3">
    <source>
        <dbReference type="EMBL" id="MBD8890422.1"/>
    </source>
</evidence>
<dbReference type="RefSeq" id="WP_192146087.1">
    <property type="nucleotide sequence ID" value="NZ_JACYXI010000001.1"/>
</dbReference>
<keyword evidence="4" id="KW-1185">Reference proteome</keyword>
<evidence type="ECO:0000259" key="2">
    <source>
        <dbReference type="Pfam" id="PF10135"/>
    </source>
</evidence>